<keyword evidence="8" id="KW-1185">Reference proteome</keyword>
<evidence type="ECO:0000256" key="3">
    <source>
        <dbReference type="ARBA" id="ARBA00023163"/>
    </source>
</evidence>
<accession>A0ABP4S0E6</accession>
<dbReference type="InterPro" id="IPR000524">
    <property type="entry name" value="Tscrpt_reg_HTH_GntR"/>
</dbReference>
<evidence type="ECO:0000313" key="8">
    <source>
        <dbReference type="Proteomes" id="UP001500618"/>
    </source>
</evidence>
<evidence type="ECO:0000313" key="7">
    <source>
        <dbReference type="EMBL" id="GAA1662556.1"/>
    </source>
</evidence>
<dbReference type="SUPFAM" id="SSF46785">
    <property type="entry name" value="Winged helix' DNA-binding domain"/>
    <property type="match status" value="1"/>
</dbReference>
<organism evidence="7 8">
    <name type="scientific">Fodinicola feengrottensis</name>
    <dbReference type="NCBI Taxonomy" id="435914"/>
    <lineage>
        <taxon>Bacteria</taxon>
        <taxon>Bacillati</taxon>
        <taxon>Actinomycetota</taxon>
        <taxon>Actinomycetes</taxon>
        <taxon>Mycobacteriales</taxon>
        <taxon>Fodinicola</taxon>
    </lineage>
</organism>
<dbReference type="Pfam" id="PF02909">
    <property type="entry name" value="TetR_C_1"/>
    <property type="match status" value="1"/>
</dbReference>
<evidence type="ECO:0000256" key="4">
    <source>
        <dbReference type="PROSITE-ProRule" id="PRU00335"/>
    </source>
</evidence>
<feature type="domain" description="HTH tetR-type" evidence="6">
    <location>
        <begin position="85"/>
        <end position="145"/>
    </location>
</feature>
<evidence type="ECO:0000259" key="6">
    <source>
        <dbReference type="PROSITE" id="PS50977"/>
    </source>
</evidence>
<keyword evidence="3" id="KW-0804">Transcription</keyword>
<dbReference type="InterPro" id="IPR036271">
    <property type="entry name" value="Tet_transcr_reg_TetR-rel_C_sf"/>
</dbReference>
<gene>
    <name evidence="7" type="ORF">GCM10009765_10030</name>
</gene>
<dbReference type="SMART" id="SM00345">
    <property type="entry name" value="HTH_GNTR"/>
    <property type="match status" value="1"/>
</dbReference>
<protein>
    <submittedName>
        <fullName evidence="7">TetR/AcrR family transcriptional regulator C-terminal domain-containing protein</fullName>
    </submittedName>
</protein>
<evidence type="ECO:0000259" key="5">
    <source>
        <dbReference type="PROSITE" id="PS50949"/>
    </source>
</evidence>
<dbReference type="InterPro" id="IPR036390">
    <property type="entry name" value="WH_DNA-bd_sf"/>
</dbReference>
<dbReference type="SUPFAM" id="SSF48498">
    <property type="entry name" value="Tetracyclin repressor-like, C-terminal domain"/>
    <property type="match status" value="1"/>
</dbReference>
<dbReference type="EMBL" id="BAAANY010000003">
    <property type="protein sequence ID" value="GAA1662556.1"/>
    <property type="molecule type" value="Genomic_DNA"/>
</dbReference>
<reference evidence="8" key="1">
    <citation type="journal article" date="2019" name="Int. J. Syst. Evol. Microbiol.">
        <title>The Global Catalogue of Microorganisms (GCM) 10K type strain sequencing project: providing services to taxonomists for standard genome sequencing and annotation.</title>
        <authorList>
            <consortium name="The Broad Institute Genomics Platform"/>
            <consortium name="The Broad Institute Genome Sequencing Center for Infectious Disease"/>
            <person name="Wu L."/>
            <person name="Ma J."/>
        </authorList>
    </citation>
    <scope>NUCLEOTIDE SEQUENCE [LARGE SCALE GENOMIC DNA]</scope>
    <source>
        <strain evidence="8">JCM 14718</strain>
    </source>
</reference>
<dbReference type="InterPro" id="IPR004111">
    <property type="entry name" value="Repressor_TetR_C"/>
</dbReference>
<keyword evidence="2 4" id="KW-0238">DNA-binding</keyword>
<dbReference type="Gene3D" id="1.10.10.60">
    <property type="entry name" value="Homeodomain-like"/>
    <property type="match status" value="1"/>
</dbReference>
<dbReference type="InterPro" id="IPR050109">
    <property type="entry name" value="HTH-type_TetR-like_transc_reg"/>
</dbReference>
<name>A0ABP4S0E6_9ACTN</name>
<dbReference type="Gene3D" id="1.10.10.10">
    <property type="entry name" value="Winged helix-like DNA-binding domain superfamily/Winged helix DNA-binding domain"/>
    <property type="match status" value="1"/>
</dbReference>
<dbReference type="PROSITE" id="PS50949">
    <property type="entry name" value="HTH_GNTR"/>
    <property type="match status" value="1"/>
</dbReference>
<proteinExistence type="predicted"/>
<dbReference type="PANTHER" id="PTHR30055">
    <property type="entry name" value="HTH-TYPE TRANSCRIPTIONAL REGULATOR RUTR"/>
    <property type="match status" value="1"/>
</dbReference>
<evidence type="ECO:0000256" key="2">
    <source>
        <dbReference type="ARBA" id="ARBA00023125"/>
    </source>
</evidence>
<dbReference type="PROSITE" id="PS50977">
    <property type="entry name" value="HTH_TETR_2"/>
    <property type="match status" value="1"/>
</dbReference>
<dbReference type="PANTHER" id="PTHR30055:SF151">
    <property type="entry name" value="TRANSCRIPTIONAL REGULATORY PROTEIN"/>
    <property type="match status" value="1"/>
</dbReference>
<dbReference type="Pfam" id="PF00440">
    <property type="entry name" value="TetR_N"/>
    <property type="match status" value="1"/>
</dbReference>
<keyword evidence="1" id="KW-0805">Transcription regulation</keyword>
<dbReference type="InterPro" id="IPR009057">
    <property type="entry name" value="Homeodomain-like_sf"/>
</dbReference>
<dbReference type="SUPFAM" id="SSF46689">
    <property type="entry name" value="Homeodomain-like"/>
    <property type="match status" value="1"/>
</dbReference>
<feature type="domain" description="HTH gntR-type" evidence="5">
    <location>
        <begin position="5"/>
        <end position="73"/>
    </location>
</feature>
<evidence type="ECO:0000256" key="1">
    <source>
        <dbReference type="ARBA" id="ARBA00023015"/>
    </source>
</evidence>
<comment type="caution">
    <text evidence="7">The sequence shown here is derived from an EMBL/GenBank/DDBJ whole genome shotgun (WGS) entry which is preliminary data.</text>
</comment>
<dbReference type="Gene3D" id="1.10.357.10">
    <property type="entry name" value="Tetracycline Repressor, domain 2"/>
    <property type="match status" value="1"/>
</dbReference>
<dbReference type="InterPro" id="IPR001647">
    <property type="entry name" value="HTH_TetR"/>
</dbReference>
<dbReference type="CDD" id="cd07377">
    <property type="entry name" value="WHTH_GntR"/>
    <property type="match status" value="1"/>
</dbReference>
<dbReference type="Pfam" id="PF00392">
    <property type="entry name" value="GntR"/>
    <property type="match status" value="1"/>
</dbReference>
<feature type="DNA-binding region" description="H-T-H motif" evidence="4">
    <location>
        <begin position="108"/>
        <end position="127"/>
    </location>
</feature>
<dbReference type="Proteomes" id="UP001500618">
    <property type="component" value="Unassembled WGS sequence"/>
</dbReference>
<dbReference type="InterPro" id="IPR036388">
    <property type="entry name" value="WH-like_DNA-bd_sf"/>
</dbReference>
<sequence length="312" mass="34026">MAMPDPRYQLIADEIRGRIESGALAPGERVPSTRQIARDWQVAMATATKVLTTLRQQDLVEARPGIGTVVRALHAKKPRKADPTALSKDTIVTAAITMADAEGLAALSMRRVAAAMDVGAMTLYHYVPSKEELVRLMAEAVFAVESLPDPAPAGWRARLETVARLHWRTYGRHPWVAAPAMTSLARPPVLPSAMAQVEWQLAGLDNLGLTHLEMLRAVGSLNGFVGGVALGRGMELEIEQNSGITSEKRWAAYDSLAREVISNGNFPTLSKMRIGRGESADLAALFEFGLQRHLDGFAAFIDRARQHPPPRR</sequence>